<sequence>MGNLSHLEAYQRPLARDVHRVASLGVRLADSSKVGVIMQNRAESSLFVEVKEKQYNDPLLKVVGDPSLIVPVGTIEFNEELTFEEIPFAILARQVRKMRNKKLACVKVLWRSQQVDEAPGKPRKR</sequence>
<reference evidence="1" key="1">
    <citation type="submission" date="2025-08" db="UniProtKB">
        <authorList>
            <consortium name="RefSeq"/>
        </authorList>
    </citation>
    <scope>IDENTIFICATION</scope>
</reference>
<dbReference type="PaxDb" id="4097-A0A1S3YWY9"/>
<proteinExistence type="predicted"/>
<dbReference type="PANTHER" id="PTHR46148">
    <property type="entry name" value="CHROMO DOMAIN-CONTAINING PROTEIN"/>
    <property type="match status" value="1"/>
</dbReference>
<accession>A0A1S3YWY9</accession>
<organism evidence="1">
    <name type="scientific">Nicotiana tabacum</name>
    <name type="common">Common tobacco</name>
    <dbReference type="NCBI Taxonomy" id="4097"/>
    <lineage>
        <taxon>Eukaryota</taxon>
        <taxon>Viridiplantae</taxon>
        <taxon>Streptophyta</taxon>
        <taxon>Embryophyta</taxon>
        <taxon>Tracheophyta</taxon>
        <taxon>Spermatophyta</taxon>
        <taxon>Magnoliopsida</taxon>
        <taxon>eudicotyledons</taxon>
        <taxon>Gunneridae</taxon>
        <taxon>Pentapetalae</taxon>
        <taxon>asterids</taxon>
        <taxon>lamiids</taxon>
        <taxon>Solanales</taxon>
        <taxon>Solanaceae</taxon>
        <taxon>Nicotianoideae</taxon>
        <taxon>Nicotianeae</taxon>
        <taxon>Nicotiana</taxon>
    </lineage>
</organism>
<dbReference type="KEGG" id="nta:107780346"/>
<name>A0A1S3YWY9_TOBAC</name>
<evidence type="ECO:0000313" key="1">
    <source>
        <dbReference type="RefSeq" id="XP_016456357.1"/>
    </source>
</evidence>
<protein>
    <submittedName>
        <fullName evidence="1">Uncharacterized protein</fullName>
    </submittedName>
</protein>
<dbReference type="OrthoDB" id="998593at2759"/>
<gene>
    <name evidence="1" type="primary">LOC107780346</name>
</gene>
<dbReference type="PANTHER" id="PTHR46148:SF58">
    <property type="entry name" value="RETROTRANSPOSON PROTEIN"/>
    <property type="match status" value="1"/>
</dbReference>
<dbReference type="AlphaFoldDB" id="A0A1S3YWY9"/>
<dbReference type="RefSeq" id="XP_016456357.1">
    <property type="nucleotide sequence ID" value="XM_016600871.1"/>
</dbReference>